<dbReference type="GO" id="GO:0006259">
    <property type="term" value="P:DNA metabolic process"/>
    <property type="evidence" value="ECO:0007669"/>
    <property type="project" value="InterPro"/>
</dbReference>
<feature type="compositionally biased region" description="Acidic residues" evidence="1">
    <location>
        <begin position="309"/>
        <end position="320"/>
    </location>
</feature>
<proteinExistence type="predicted"/>
<dbReference type="GO" id="GO:0003677">
    <property type="term" value="F:DNA binding"/>
    <property type="evidence" value="ECO:0007669"/>
    <property type="project" value="InterPro"/>
</dbReference>
<evidence type="ECO:0000313" key="2">
    <source>
        <dbReference type="EMBL" id="TGY73902.1"/>
    </source>
</evidence>
<dbReference type="AlphaFoldDB" id="A0A4S2FX90"/>
<feature type="region of interest" description="Disordered" evidence="1">
    <location>
        <begin position="275"/>
        <end position="320"/>
    </location>
</feature>
<gene>
    <name evidence="2" type="ORF">E5333_08160</name>
</gene>
<dbReference type="EMBL" id="SRYD01000028">
    <property type="protein sequence ID" value="TGY73902.1"/>
    <property type="molecule type" value="Genomic_DNA"/>
</dbReference>
<reference evidence="2 3" key="1">
    <citation type="submission" date="2019-04" db="EMBL/GenBank/DDBJ databases">
        <title>Microbes associate with the intestines of laboratory mice.</title>
        <authorList>
            <person name="Navarre W."/>
            <person name="Wong E."/>
            <person name="Huang K."/>
            <person name="Tropini C."/>
            <person name="Ng K."/>
            <person name="Yu B."/>
        </authorList>
    </citation>
    <scope>NUCLEOTIDE SEQUENCE [LARGE SCALE GENOMIC DNA]</scope>
    <source>
        <strain evidence="2 3">NM06_A21</strain>
    </source>
</reference>
<accession>A0A4S2FX90</accession>
<evidence type="ECO:0008006" key="4">
    <source>
        <dbReference type="Google" id="ProtNLM"/>
    </source>
</evidence>
<dbReference type="InterPro" id="IPR018330">
    <property type="entry name" value="RecT_fam"/>
</dbReference>
<organism evidence="2 3">
    <name type="scientific">Muribaculum intestinale</name>
    <dbReference type="NCBI Taxonomy" id="1796646"/>
    <lineage>
        <taxon>Bacteria</taxon>
        <taxon>Pseudomonadati</taxon>
        <taxon>Bacteroidota</taxon>
        <taxon>Bacteroidia</taxon>
        <taxon>Bacteroidales</taxon>
        <taxon>Muribaculaceae</taxon>
        <taxon>Muribaculum</taxon>
    </lineage>
</organism>
<dbReference type="RefSeq" id="WP_135993307.1">
    <property type="nucleotide sequence ID" value="NZ_SRYD01000028.1"/>
</dbReference>
<dbReference type="Pfam" id="PF03837">
    <property type="entry name" value="RecT"/>
    <property type="match status" value="1"/>
</dbReference>
<name>A0A4S2FX90_9BACT</name>
<evidence type="ECO:0000313" key="3">
    <source>
        <dbReference type="Proteomes" id="UP000306630"/>
    </source>
</evidence>
<comment type="caution">
    <text evidence="2">The sequence shown here is derived from an EMBL/GenBank/DDBJ whole genome shotgun (WGS) entry which is preliminary data.</text>
</comment>
<sequence length="320" mass="35837">MSTNKFADTVSKLQSLKPWEVPVNSDVHQHIVSLYNQVHGEGGEAFAERESRFINRTIIDDKNKWNVSPISVFLAYVDLAVKDLTLEPGAQAMCYLLNRSVKVSTVDANGKIVDGWENRIYISITGYGEILQRQRAGQIRHCDTPTVVYEGDEFSYIERNGRKEVTYGLNIKHNPGNPIACFMKITRLDGTTDYAIILPEAWQRLANYSLKQNERGRRDKENAKANDLYTSGLNGTIDPGFLIAKCVKHAFKNYPKLPIGKGMVMEADLPEEEQMPDYYNMGETPQAPKEPDSFAEPADHSEGVTIDPAAEDAGSDDGTW</sequence>
<protein>
    <recommendedName>
        <fullName evidence="4">Serine/threonine protein kinase</fullName>
    </recommendedName>
</protein>
<dbReference type="Proteomes" id="UP000306630">
    <property type="component" value="Unassembled WGS sequence"/>
</dbReference>
<feature type="compositionally biased region" description="Basic and acidic residues" evidence="1">
    <location>
        <begin position="289"/>
        <end position="302"/>
    </location>
</feature>
<evidence type="ECO:0000256" key="1">
    <source>
        <dbReference type="SAM" id="MobiDB-lite"/>
    </source>
</evidence>